<organism evidence="2 3">
    <name type="scientific">Jimgerdemannia flammicorona</name>
    <dbReference type="NCBI Taxonomy" id="994334"/>
    <lineage>
        <taxon>Eukaryota</taxon>
        <taxon>Fungi</taxon>
        <taxon>Fungi incertae sedis</taxon>
        <taxon>Mucoromycota</taxon>
        <taxon>Mucoromycotina</taxon>
        <taxon>Endogonomycetes</taxon>
        <taxon>Endogonales</taxon>
        <taxon>Endogonaceae</taxon>
        <taxon>Jimgerdemannia</taxon>
    </lineage>
</organism>
<sequence length="122" mass="12716">MVAAAEAATAAAAAVAVAAAVTAAAVAAGASCRNTWANVLWRGLWLGWSFKATLVCFESMDRNCDADVTWHDRHVATISYASSTQPHHSHVLMNTSRGAPTSLGKSTSHRNSGCKQNAAVSF</sequence>
<feature type="region of interest" description="Disordered" evidence="1">
    <location>
        <begin position="91"/>
        <end position="122"/>
    </location>
</feature>
<evidence type="ECO:0000313" key="3">
    <source>
        <dbReference type="Proteomes" id="UP000274822"/>
    </source>
</evidence>
<comment type="caution">
    <text evidence="2">The sequence shown here is derived from an EMBL/GenBank/DDBJ whole genome shotgun (WGS) entry which is preliminary data.</text>
</comment>
<dbReference type="Proteomes" id="UP000274822">
    <property type="component" value="Unassembled WGS sequence"/>
</dbReference>
<evidence type="ECO:0000313" key="2">
    <source>
        <dbReference type="EMBL" id="RUS31951.1"/>
    </source>
</evidence>
<name>A0A433QQA3_9FUNG</name>
<dbReference type="AlphaFoldDB" id="A0A433QQA3"/>
<keyword evidence="3" id="KW-1185">Reference proteome</keyword>
<dbReference type="EMBL" id="RBNJ01002456">
    <property type="protein sequence ID" value="RUS31951.1"/>
    <property type="molecule type" value="Genomic_DNA"/>
</dbReference>
<accession>A0A433QQA3</accession>
<evidence type="ECO:0000256" key="1">
    <source>
        <dbReference type="SAM" id="MobiDB-lite"/>
    </source>
</evidence>
<protein>
    <submittedName>
        <fullName evidence="2">Uncharacterized protein</fullName>
    </submittedName>
</protein>
<proteinExistence type="predicted"/>
<reference evidence="2 3" key="1">
    <citation type="journal article" date="2018" name="New Phytol.">
        <title>Phylogenomics of Endogonaceae and evolution of mycorrhizas within Mucoromycota.</title>
        <authorList>
            <person name="Chang Y."/>
            <person name="Desiro A."/>
            <person name="Na H."/>
            <person name="Sandor L."/>
            <person name="Lipzen A."/>
            <person name="Clum A."/>
            <person name="Barry K."/>
            <person name="Grigoriev I.V."/>
            <person name="Martin F.M."/>
            <person name="Stajich J.E."/>
            <person name="Smith M.E."/>
            <person name="Bonito G."/>
            <person name="Spatafora J.W."/>
        </authorList>
    </citation>
    <scope>NUCLEOTIDE SEQUENCE [LARGE SCALE GENOMIC DNA]</scope>
    <source>
        <strain evidence="2 3">AD002</strain>
    </source>
</reference>
<gene>
    <name evidence="2" type="ORF">BC938DRAFT_476664</name>
</gene>